<keyword evidence="2" id="KW-0963">Cytoplasm</keyword>
<dbReference type="SUPFAM" id="SSF50729">
    <property type="entry name" value="PH domain-like"/>
    <property type="match status" value="1"/>
</dbReference>
<dbReference type="CDD" id="cd00160">
    <property type="entry name" value="RhoGEF"/>
    <property type="match status" value="1"/>
</dbReference>
<evidence type="ECO:0000256" key="8">
    <source>
        <dbReference type="ARBA" id="ARBA00023054"/>
    </source>
</evidence>
<keyword evidence="6" id="KW-0863">Zinc-finger</keyword>
<feature type="region of interest" description="Disordered" evidence="9">
    <location>
        <begin position="375"/>
        <end position="398"/>
    </location>
</feature>
<dbReference type="Pfam" id="PF00621">
    <property type="entry name" value="RhoGEF"/>
    <property type="match status" value="1"/>
</dbReference>
<feature type="domain" description="DH" evidence="11">
    <location>
        <begin position="919"/>
        <end position="1116"/>
    </location>
</feature>
<dbReference type="SUPFAM" id="SSF48065">
    <property type="entry name" value="DBL homology domain (DH-domain)"/>
    <property type="match status" value="1"/>
</dbReference>
<dbReference type="Pfam" id="PF00130">
    <property type="entry name" value="C1_1"/>
    <property type="match status" value="1"/>
</dbReference>
<evidence type="ECO:0000256" key="6">
    <source>
        <dbReference type="ARBA" id="ARBA00022771"/>
    </source>
</evidence>
<keyword evidence="4" id="KW-0344">Guanine-nucleotide releasing factor</keyword>
<dbReference type="Gene3D" id="2.30.29.30">
    <property type="entry name" value="Pleckstrin-homology domain (PH domain)/Phosphotyrosine-binding domain (PTB)"/>
    <property type="match status" value="1"/>
</dbReference>
<organism evidence="13 14">
    <name type="scientific">Albula goreensis</name>
    <dbReference type="NCBI Taxonomy" id="1534307"/>
    <lineage>
        <taxon>Eukaryota</taxon>
        <taxon>Metazoa</taxon>
        <taxon>Chordata</taxon>
        <taxon>Craniata</taxon>
        <taxon>Vertebrata</taxon>
        <taxon>Euteleostomi</taxon>
        <taxon>Actinopterygii</taxon>
        <taxon>Neopterygii</taxon>
        <taxon>Teleostei</taxon>
        <taxon>Albuliformes</taxon>
        <taxon>Albulidae</taxon>
        <taxon>Albula</taxon>
    </lineage>
</organism>
<dbReference type="SMART" id="SM00233">
    <property type="entry name" value="PH"/>
    <property type="match status" value="1"/>
</dbReference>
<name>A0A8T3EAU2_9TELE</name>
<dbReference type="Pfam" id="PF17838">
    <property type="entry name" value="PH_16"/>
    <property type="match status" value="1"/>
</dbReference>
<dbReference type="GO" id="GO:0005737">
    <property type="term" value="C:cytoplasm"/>
    <property type="evidence" value="ECO:0007669"/>
    <property type="project" value="UniProtKB-SubCell"/>
</dbReference>
<dbReference type="InterPro" id="IPR037819">
    <property type="entry name" value="ARHGEF28_PH"/>
</dbReference>
<dbReference type="PANTHER" id="PTHR13944:SF22">
    <property type="entry name" value="RHO GUANINE NUCLEOTIDE EXCHANGE FACTOR 28"/>
    <property type="match status" value="1"/>
</dbReference>
<evidence type="ECO:0000259" key="11">
    <source>
        <dbReference type="PROSITE" id="PS50010"/>
    </source>
</evidence>
<feature type="region of interest" description="Disordered" evidence="9">
    <location>
        <begin position="1375"/>
        <end position="1396"/>
    </location>
</feature>
<feature type="region of interest" description="Disordered" evidence="9">
    <location>
        <begin position="700"/>
        <end position="720"/>
    </location>
</feature>
<dbReference type="SUPFAM" id="SSF57889">
    <property type="entry name" value="Cysteine-rich domain"/>
    <property type="match status" value="1"/>
</dbReference>
<comment type="caution">
    <text evidence="13">The sequence shown here is derived from an EMBL/GenBank/DDBJ whole genome shotgun (WGS) entry which is preliminary data.</text>
</comment>
<keyword evidence="5" id="KW-0479">Metal-binding</keyword>
<dbReference type="InterPro" id="IPR011993">
    <property type="entry name" value="PH-like_dom_sf"/>
</dbReference>
<feature type="domain" description="Phorbol-ester/DAG-type" evidence="12">
    <location>
        <begin position="723"/>
        <end position="770"/>
    </location>
</feature>
<feature type="compositionally biased region" description="Acidic residues" evidence="9">
    <location>
        <begin position="1262"/>
        <end position="1274"/>
    </location>
</feature>
<reference evidence="13" key="1">
    <citation type="submission" date="2021-01" db="EMBL/GenBank/DDBJ databases">
        <authorList>
            <person name="Zahm M."/>
            <person name="Roques C."/>
            <person name="Cabau C."/>
            <person name="Klopp C."/>
            <person name="Donnadieu C."/>
            <person name="Jouanno E."/>
            <person name="Lampietro C."/>
            <person name="Louis A."/>
            <person name="Herpin A."/>
            <person name="Echchiki A."/>
            <person name="Berthelot C."/>
            <person name="Parey E."/>
            <person name="Roest-Crollius H."/>
            <person name="Braasch I."/>
            <person name="Postlethwait J."/>
            <person name="Bobe J."/>
            <person name="Montfort J."/>
            <person name="Bouchez O."/>
            <person name="Begum T."/>
            <person name="Mejri S."/>
            <person name="Adams A."/>
            <person name="Chen W.-J."/>
            <person name="Guiguen Y."/>
        </authorList>
    </citation>
    <scope>NUCLEOTIDE SEQUENCE</scope>
    <source>
        <tissue evidence="13">Blood</tissue>
    </source>
</reference>
<dbReference type="Proteomes" id="UP000829720">
    <property type="component" value="Unassembled WGS sequence"/>
</dbReference>
<dbReference type="InterPro" id="IPR000219">
    <property type="entry name" value="DH_dom"/>
</dbReference>
<dbReference type="PROSITE" id="PS50003">
    <property type="entry name" value="PH_DOMAIN"/>
    <property type="match status" value="1"/>
</dbReference>
<dbReference type="OrthoDB" id="28045at2759"/>
<sequence>MILSCVSADAEEMELTRREVPLYGQLKACAILQTPEPFPEEAEVYVVVEGSTLDHITEAQRCEDERTLHFTVPGHNLLEVVSVTAYLYTEGKPVSCLDKASMEYVLDEAQELAELLVSYSQSPNTSSNETIFSKVRLGGKDTLKKMDENVTKAMANLGYPGAWNILGNQPGEEPQPRETLLHLAVRLGLPHLSQLLLSHPKGSAAVALPNEEGETPLQLARQSGMQALLDLLAGPSDPSVPTQSLMSQVWAEGSSSLQFCHHTETLTLTVQRTSDQNQEANILLLRKHLRNDGLLREIKALKGNSLKNQYGREDSEGDTNKELSISAVAPHKDAVASLCRRSLFLWQIFFPNLCGGNPALVDSVFEEQLVLSLDEEEEEATPSHSEKSQSASLSRHPGRSTFSAAARLSAMINGKDHVYANSMLVDQVNDLDIKYSIAGVTGDSTLTDSEGWDAAGSPPRPAPHFQEAGATSSRRASPHRDTCSLSPSLVALEVDSEEDELLEKSPFSQPSTSPQSSSALQASSGDERDSFDTSPDLSCSHTHSSASYSHTPAMDSGDSGIRLRSYSYSSPKISLVRPRFTRDTAISDLSEDGVFSSSGRSLLQALSLSKSLSLLNPVKQRAFSLPEPPPEKREISFRKRAQSAEDEGSVALADSLQHLTLSEFLKEIEEEEWDRYIIPSKAESEKYKVSRTFSFLKSRMSSTRNKNKGKGKDKEGKEKANNTHQFAAGSSSGLTLCLVCDKPAPAKDLLHCSQCTINVHKGCRDSATPCMKKLQDKYAVLTKNRAASLPQSTTIRECPTTCPIPTSASLPVMTSRDRRDQAYLPNPLSKSVPAVSERRLSEGLEGESEAAVWRNRCQSEELLQVMESSPSTDSSINEDAVDAPLRHDLSADLLDYEAESWSLAVDHKFCKKQEKRVIKRQDVIYELMQTEMHHIQTLTIMAEIFRKGMKEELQLDQDTVDKIFPCLDELFDFHKSFFCAMKERRQSCTQEGSDRNFVIDRIGDILVHQFSAENAEKMKQVYGEFCSHHTEAVNFFKELQQQNKKFQIFIKQQSNNSLVRRREIPECILLVTQRITKYPVLLERILQHSQEGTEEHSDLSRALALIRDAIAAVDLRVSEFEKEQKLLDVVNRMENKSFAKLKNGLTFRKQDLLSQARTLKHEGLVFWKTATGRLKDILALLLTDTLIFLQEKDQKYVFAAVDQKPPVISLQKLIVREVANEERGMFLISASVAGPEMYEVHTASKEERNTWMRLIREAVESCPEEEEQNASESEEDRRAAEARAQKIQRVQETLNMQDQQICSTLEEKLKIYAELAKLGMREEPLPQPRLLIRPNPDEVPQAVVLLTAALREAEKLTSTLTSQLSLSSYVSQQPLGEPASPITSADSSGFSSVLESPAEPNYLNTQSLSSTSLTSESEIREGEWMGTDSLFLQSLTQLKMTDANSINLKVVQSVQSLTQLLYSLQAAVTIQDSCFEVQRLLLQENERPPRPACPRGSALLEQEKQRNLEKQREELAGVLRLQGRLRQERQRWERERDLRQRQQGEQESRLERRERECQLEAQRLQREREELDAQLREYQQNLERLREGQRMVERERERLETQQTLLQTWRHARQRSLPVMMIPLGGHQDSGQPHAGSFEEEGSVFINEAAIHSSRNNRHLHQLQCPQLPAYPDTPSAHNSLNSLMARTGDEQAPHHSHAPAQNHNSRTGNPTYPLSENTGRGGGRYSWDRTNNDVNTHNYNPEKWSLGAAVSGAGPYLGFPPSPVRSPLLHPQTYITMETENGEDGGEENIVYL</sequence>
<evidence type="ECO:0000256" key="5">
    <source>
        <dbReference type="ARBA" id="ARBA00022723"/>
    </source>
</evidence>
<dbReference type="FunFam" id="1.20.900.10:FF:000004">
    <property type="entry name" value="Rho guanine nucleotide exchange factor 2"/>
    <property type="match status" value="1"/>
</dbReference>
<feature type="domain" description="PH" evidence="10">
    <location>
        <begin position="1158"/>
        <end position="1260"/>
    </location>
</feature>
<dbReference type="GO" id="GO:0005085">
    <property type="term" value="F:guanyl-nucleotide exchange factor activity"/>
    <property type="evidence" value="ECO:0007669"/>
    <property type="project" value="UniProtKB-KW"/>
</dbReference>
<feature type="region of interest" description="Disordered" evidence="9">
    <location>
        <begin position="1689"/>
        <end position="1727"/>
    </location>
</feature>
<evidence type="ECO:0000256" key="9">
    <source>
        <dbReference type="SAM" id="MobiDB-lite"/>
    </source>
</evidence>
<dbReference type="SUPFAM" id="SSF48403">
    <property type="entry name" value="Ankyrin repeat"/>
    <property type="match status" value="1"/>
</dbReference>
<dbReference type="Gene3D" id="1.25.40.20">
    <property type="entry name" value="Ankyrin repeat-containing domain"/>
    <property type="match status" value="1"/>
</dbReference>
<dbReference type="Gene3D" id="1.20.900.10">
    <property type="entry name" value="Dbl homology (DH) domain"/>
    <property type="match status" value="1"/>
</dbReference>
<evidence type="ECO:0000259" key="10">
    <source>
        <dbReference type="PROSITE" id="PS50003"/>
    </source>
</evidence>
<evidence type="ECO:0000256" key="7">
    <source>
        <dbReference type="ARBA" id="ARBA00022833"/>
    </source>
</evidence>
<evidence type="ECO:0008006" key="15">
    <source>
        <dbReference type="Google" id="ProtNLM"/>
    </source>
</evidence>
<dbReference type="InterPro" id="IPR051632">
    <property type="entry name" value="Rho_GEF"/>
</dbReference>
<dbReference type="InterPro" id="IPR002219">
    <property type="entry name" value="PKC_DAG/PE"/>
</dbReference>
<dbReference type="PANTHER" id="PTHR13944">
    <property type="entry name" value="AGAP007712-PA"/>
    <property type="match status" value="1"/>
</dbReference>
<evidence type="ECO:0000256" key="2">
    <source>
        <dbReference type="ARBA" id="ARBA00022490"/>
    </source>
</evidence>
<evidence type="ECO:0000256" key="4">
    <source>
        <dbReference type="ARBA" id="ARBA00022658"/>
    </source>
</evidence>
<dbReference type="InterPro" id="IPR046349">
    <property type="entry name" value="C1-like_sf"/>
</dbReference>
<keyword evidence="3" id="KW-0597">Phosphoprotein</keyword>
<dbReference type="EMBL" id="JAERUA010000001">
    <property type="protein sequence ID" value="KAI1905257.1"/>
    <property type="molecule type" value="Genomic_DNA"/>
</dbReference>
<feature type="compositionally biased region" description="Polar residues" evidence="9">
    <location>
        <begin position="1700"/>
        <end position="1719"/>
    </location>
</feature>
<feature type="region of interest" description="Disordered" evidence="9">
    <location>
        <begin position="1535"/>
        <end position="1554"/>
    </location>
</feature>
<dbReference type="FunFam" id="2.30.29.30:FF:000021">
    <property type="entry name" value="Rho guanine nucleotide exchange factor 2"/>
    <property type="match status" value="1"/>
</dbReference>
<feature type="compositionally biased region" description="Low complexity" evidence="9">
    <location>
        <begin position="538"/>
        <end position="550"/>
    </location>
</feature>
<feature type="compositionally biased region" description="Basic and acidic residues" evidence="9">
    <location>
        <begin position="710"/>
        <end position="720"/>
    </location>
</feature>
<dbReference type="GO" id="GO:0035023">
    <property type="term" value="P:regulation of Rho protein signal transduction"/>
    <property type="evidence" value="ECO:0007669"/>
    <property type="project" value="TreeGrafter"/>
</dbReference>
<feature type="region of interest" description="Disordered" evidence="9">
    <location>
        <begin position="1262"/>
        <end position="1283"/>
    </location>
</feature>
<proteinExistence type="predicted"/>
<accession>A0A8T3EAU2</accession>
<evidence type="ECO:0000256" key="3">
    <source>
        <dbReference type="ARBA" id="ARBA00022553"/>
    </source>
</evidence>
<dbReference type="PROSITE" id="PS50081">
    <property type="entry name" value="ZF_DAG_PE_2"/>
    <property type="match status" value="1"/>
</dbReference>
<gene>
    <name evidence="13" type="ORF">AGOR_G00014250</name>
</gene>
<keyword evidence="14" id="KW-1185">Reference proteome</keyword>
<dbReference type="InterPro" id="IPR001849">
    <property type="entry name" value="PH_domain"/>
</dbReference>
<feature type="compositionally biased region" description="Low complexity" evidence="9">
    <location>
        <begin position="505"/>
        <end position="524"/>
    </location>
</feature>
<dbReference type="InterPro" id="IPR036770">
    <property type="entry name" value="Ankyrin_rpt-contain_sf"/>
</dbReference>
<keyword evidence="8" id="KW-0175">Coiled coil</keyword>
<dbReference type="SMART" id="SM00109">
    <property type="entry name" value="C1"/>
    <property type="match status" value="1"/>
</dbReference>
<dbReference type="CDD" id="cd14680">
    <property type="entry name" value="PH_p190RhoGEF"/>
    <property type="match status" value="1"/>
</dbReference>
<evidence type="ECO:0000256" key="1">
    <source>
        <dbReference type="ARBA" id="ARBA00004496"/>
    </source>
</evidence>
<feature type="compositionally biased region" description="Polar residues" evidence="9">
    <location>
        <begin position="1381"/>
        <end position="1394"/>
    </location>
</feature>
<dbReference type="InterPro" id="IPR041020">
    <property type="entry name" value="PH_16"/>
</dbReference>
<evidence type="ECO:0000259" key="12">
    <source>
        <dbReference type="PROSITE" id="PS50081"/>
    </source>
</evidence>
<comment type="subcellular location">
    <subcellularLocation>
        <location evidence="1">Cytoplasm</location>
    </subcellularLocation>
</comment>
<dbReference type="Gene3D" id="3.30.60.20">
    <property type="match status" value="1"/>
</dbReference>
<dbReference type="SMART" id="SM00325">
    <property type="entry name" value="RhoGEF"/>
    <property type="match status" value="1"/>
</dbReference>
<dbReference type="InterPro" id="IPR035899">
    <property type="entry name" value="DBL_dom_sf"/>
</dbReference>
<evidence type="ECO:0000313" key="13">
    <source>
        <dbReference type="EMBL" id="KAI1905257.1"/>
    </source>
</evidence>
<feature type="region of interest" description="Disordered" evidence="9">
    <location>
        <begin position="448"/>
        <end position="558"/>
    </location>
</feature>
<evidence type="ECO:0000313" key="14">
    <source>
        <dbReference type="Proteomes" id="UP000829720"/>
    </source>
</evidence>
<dbReference type="GO" id="GO:0008270">
    <property type="term" value="F:zinc ion binding"/>
    <property type="evidence" value="ECO:0007669"/>
    <property type="project" value="UniProtKB-KW"/>
</dbReference>
<keyword evidence="7" id="KW-0862">Zinc</keyword>
<protein>
    <recommendedName>
        <fullName evidence="15">Rho guanine nucleotide exchange factor 28</fullName>
    </recommendedName>
</protein>
<dbReference type="PROSITE" id="PS50010">
    <property type="entry name" value="DH_2"/>
    <property type="match status" value="1"/>
</dbReference>